<dbReference type="PANTHER" id="PTHR10697:SF13">
    <property type="entry name" value="RICIN B LECTIN DOMAIN-CONTAINING PROTEIN"/>
    <property type="match status" value="1"/>
</dbReference>
<dbReference type="GeneID" id="101860900"/>
<evidence type="ECO:0000256" key="1">
    <source>
        <dbReference type="SAM" id="SignalP"/>
    </source>
</evidence>
<proteinExistence type="predicted"/>
<evidence type="ECO:0000313" key="5">
    <source>
        <dbReference type="RefSeq" id="XP_012938959.1"/>
    </source>
</evidence>
<accession>A0ABM1A1J7</accession>
<organism evidence="2 5">
    <name type="scientific">Aplysia californica</name>
    <name type="common">California sea hare</name>
    <dbReference type="NCBI Taxonomy" id="6500"/>
    <lineage>
        <taxon>Eukaryota</taxon>
        <taxon>Metazoa</taxon>
        <taxon>Spiralia</taxon>
        <taxon>Lophotrochozoa</taxon>
        <taxon>Mollusca</taxon>
        <taxon>Gastropoda</taxon>
        <taxon>Heterobranchia</taxon>
        <taxon>Euthyneura</taxon>
        <taxon>Tectipleura</taxon>
        <taxon>Aplysiida</taxon>
        <taxon>Aplysioidea</taxon>
        <taxon>Aplysiidae</taxon>
        <taxon>Aplysia</taxon>
    </lineage>
</organism>
<dbReference type="RefSeq" id="XP_012938957.1">
    <property type="nucleotide sequence ID" value="XM_013083503.2"/>
</dbReference>
<dbReference type="RefSeq" id="XP_012938958.1">
    <property type="nucleotide sequence ID" value="XM_013083504.2"/>
</dbReference>
<dbReference type="InterPro" id="IPR001299">
    <property type="entry name" value="Ependymin"/>
</dbReference>
<protein>
    <submittedName>
        <fullName evidence="3 4">Uncharacterized protein LOC101860900</fullName>
    </submittedName>
</protein>
<sequence length="211" mass="24291">MPPLYQHSLVFVVFLFLVVQLYGVSAEVPYEQSPKPCCLPYKFQAVITPLATFNVHNKQVMRVYRDWVRRLQVQDFATFTAYAIGETFYRTHTDFKNKVSYTIRDGKCSKSAVDYGMLEPCMPDNAEYIGSSYLGLYDDQTNFETWFFSRTNKNRDINMTISITADRCMPVMEHIVGQLGSGRTDTLVVFSNITRHVEDSVFELPAYCNTS</sequence>
<name>A0ABM1A1J7_APLCA</name>
<dbReference type="RefSeq" id="XP_012938959.1">
    <property type="nucleotide sequence ID" value="XM_013083505.2"/>
</dbReference>
<keyword evidence="2" id="KW-1185">Reference proteome</keyword>
<dbReference type="Proteomes" id="UP000694888">
    <property type="component" value="Unplaced"/>
</dbReference>
<evidence type="ECO:0000313" key="4">
    <source>
        <dbReference type="RefSeq" id="XP_012938958.1"/>
    </source>
</evidence>
<dbReference type="Pfam" id="PF00811">
    <property type="entry name" value="Ependymin"/>
    <property type="match status" value="1"/>
</dbReference>
<feature type="chain" id="PRO_5045021892" evidence="1">
    <location>
        <begin position="27"/>
        <end position="211"/>
    </location>
</feature>
<evidence type="ECO:0000313" key="3">
    <source>
        <dbReference type="RefSeq" id="XP_012938957.1"/>
    </source>
</evidence>
<dbReference type="PANTHER" id="PTHR10697">
    <property type="entry name" value="MAMMALIAN EPENDYMIN-RELATED PROTEIN 1"/>
    <property type="match status" value="1"/>
</dbReference>
<keyword evidence="1" id="KW-0732">Signal</keyword>
<feature type="signal peptide" evidence="1">
    <location>
        <begin position="1"/>
        <end position="26"/>
    </location>
</feature>
<reference evidence="3 4" key="1">
    <citation type="submission" date="2025-05" db="UniProtKB">
        <authorList>
            <consortium name="RefSeq"/>
        </authorList>
    </citation>
    <scope>IDENTIFICATION</scope>
</reference>
<evidence type="ECO:0000313" key="2">
    <source>
        <dbReference type="Proteomes" id="UP000694888"/>
    </source>
</evidence>
<gene>
    <name evidence="3 4 5" type="primary">LOC101860900</name>
</gene>